<evidence type="ECO:0000313" key="2">
    <source>
        <dbReference type="Proteomes" id="UP001516400"/>
    </source>
</evidence>
<dbReference type="AlphaFoldDB" id="A0ABD2MIZ9"/>
<reference evidence="1 2" key="1">
    <citation type="journal article" date="2021" name="BMC Biol.">
        <title>Horizontally acquired antibacterial genes associated with adaptive radiation of ladybird beetles.</title>
        <authorList>
            <person name="Li H.S."/>
            <person name="Tang X.F."/>
            <person name="Huang Y.H."/>
            <person name="Xu Z.Y."/>
            <person name="Chen M.L."/>
            <person name="Du X.Y."/>
            <person name="Qiu B.Y."/>
            <person name="Chen P.T."/>
            <person name="Zhang W."/>
            <person name="Slipinski A."/>
            <person name="Escalona H.E."/>
            <person name="Waterhouse R.M."/>
            <person name="Zwick A."/>
            <person name="Pang H."/>
        </authorList>
    </citation>
    <scope>NUCLEOTIDE SEQUENCE [LARGE SCALE GENOMIC DNA]</scope>
    <source>
        <strain evidence="1">SYSU2018</strain>
    </source>
</reference>
<name>A0ABD2MIZ9_9CUCU</name>
<accession>A0ABD2MIZ9</accession>
<dbReference type="Proteomes" id="UP001516400">
    <property type="component" value="Unassembled WGS sequence"/>
</dbReference>
<organism evidence="1 2">
    <name type="scientific">Cryptolaemus montrouzieri</name>
    <dbReference type="NCBI Taxonomy" id="559131"/>
    <lineage>
        <taxon>Eukaryota</taxon>
        <taxon>Metazoa</taxon>
        <taxon>Ecdysozoa</taxon>
        <taxon>Arthropoda</taxon>
        <taxon>Hexapoda</taxon>
        <taxon>Insecta</taxon>
        <taxon>Pterygota</taxon>
        <taxon>Neoptera</taxon>
        <taxon>Endopterygota</taxon>
        <taxon>Coleoptera</taxon>
        <taxon>Polyphaga</taxon>
        <taxon>Cucujiformia</taxon>
        <taxon>Coccinelloidea</taxon>
        <taxon>Coccinellidae</taxon>
        <taxon>Scymninae</taxon>
        <taxon>Scymnini</taxon>
        <taxon>Cryptolaemus</taxon>
    </lineage>
</organism>
<sequence>MLEEFKVPEKLIALITMTLKNTRAAVAIGGKLTEDFQVIGGLRPGNLLSTLEFAHEKMMRDSEINVNVRFSIERTSTSLLQMRRGKSGIENYHGKINNESEIFVLCVDEEKSKFRGTNKEEK</sequence>
<proteinExistence type="predicted"/>
<dbReference type="EMBL" id="JABFTP020000001">
    <property type="protein sequence ID" value="KAL3266329.1"/>
    <property type="molecule type" value="Genomic_DNA"/>
</dbReference>
<gene>
    <name evidence="1" type="ORF">HHI36_010506</name>
</gene>
<evidence type="ECO:0000313" key="1">
    <source>
        <dbReference type="EMBL" id="KAL3266329.1"/>
    </source>
</evidence>
<protein>
    <submittedName>
        <fullName evidence="1">Uncharacterized protein</fullName>
    </submittedName>
</protein>
<keyword evidence="2" id="KW-1185">Reference proteome</keyword>
<comment type="caution">
    <text evidence="1">The sequence shown here is derived from an EMBL/GenBank/DDBJ whole genome shotgun (WGS) entry which is preliminary data.</text>
</comment>